<accession>A0A918HN60</accession>
<evidence type="ECO:0000259" key="3">
    <source>
        <dbReference type="Pfam" id="PF20270"/>
    </source>
</evidence>
<sequence>MRDRSVRRPALVVHVFLRPEPPAAGTATPAPRPVERYLEALVAACAAAGMTETIAPFPSLTGSTGLPPAPAADPARIAAAAASGPGPWDDQAVLWTRRGITGLSVVLSARPGADESWAAQWARWSARAPAAPAPEGVLETVVVARGLGSLTRRPDSVVDRQVRRLSGRCGTLSGPPGPWSRITADRLLWQIRSPSADPRRRTLVVLAATDEPTLDAWLWHTGGAEPAPLTLHLLQAALVRRQLRLLDQEQEAYEGLDRTASAAADDLGELHARALADPVPLTGRSALRAEEDLERLRVTAHTLAAERSDLRTTHRAAQTLAENMRQAVPPGDDPPGSVLHADRREADWLAARADDAAEYLSVTLERVETVLALGGRFVEEQARAQRQHAVTAQTALVAGLLAFLAGVQSLTYKVPLPGPFAAPVICVLSLLVVVLPTGGLRLVRGGHQATAPVLFDLLGIAALGCGLGWLAATTVSWARQEQAAPPSWSLAAAALGAVISGLLGRWRMR</sequence>
<protein>
    <submittedName>
        <fullName evidence="4">Uncharacterized protein</fullName>
    </submittedName>
</protein>
<feature type="transmembrane region" description="Helical" evidence="1">
    <location>
        <begin position="420"/>
        <end position="442"/>
    </location>
</feature>
<proteinExistence type="predicted"/>
<organism evidence="4 5">
    <name type="scientific">Streptomyces phaeofaciens</name>
    <dbReference type="NCBI Taxonomy" id="68254"/>
    <lineage>
        <taxon>Bacteria</taxon>
        <taxon>Bacillati</taxon>
        <taxon>Actinomycetota</taxon>
        <taxon>Actinomycetes</taxon>
        <taxon>Kitasatosporales</taxon>
        <taxon>Streptomycetaceae</taxon>
        <taxon>Streptomyces</taxon>
    </lineage>
</organism>
<dbReference type="InterPro" id="IPR046923">
    <property type="entry name" value="CATRA-C"/>
</dbReference>
<dbReference type="Pfam" id="PF20270">
    <property type="entry name" value="CATRA-C"/>
    <property type="match status" value="1"/>
</dbReference>
<feature type="domain" description="CASPASE and TPR Repeat-Associated N-terminal" evidence="2">
    <location>
        <begin position="10"/>
        <end position="222"/>
    </location>
</feature>
<dbReference type="AlphaFoldDB" id="A0A918HN60"/>
<keyword evidence="1" id="KW-1133">Transmembrane helix</keyword>
<dbReference type="EMBL" id="BMSA01000028">
    <property type="protein sequence ID" value="GGT83433.1"/>
    <property type="molecule type" value="Genomic_DNA"/>
</dbReference>
<evidence type="ECO:0000313" key="5">
    <source>
        <dbReference type="Proteomes" id="UP000646776"/>
    </source>
</evidence>
<dbReference type="RefSeq" id="WP_189716856.1">
    <property type="nucleotide sequence ID" value="NZ_BMSA01000028.1"/>
</dbReference>
<evidence type="ECO:0000256" key="1">
    <source>
        <dbReference type="SAM" id="Phobius"/>
    </source>
</evidence>
<feature type="transmembrane region" description="Helical" evidence="1">
    <location>
        <begin position="389"/>
        <end position="408"/>
    </location>
</feature>
<dbReference type="Proteomes" id="UP000646776">
    <property type="component" value="Unassembled WGS sequence"/>
</dbReference>
<dbReference type="Pfam" id="PF20269">
    <property type="entry name" value="CATRA-N"/>
    <property type="match status" value="1"/>
</dbReference>
<gene>
    <name evidence="4" type="ORF">GCM10010226_72630</name>
</gene>
<keyword evidence="1" id="KW-0472">Membrane</keyword>
<evidence type="ECO:0000313" key="4">
    <source>
        <dbReference type="EMBL" id="GGT83433.1"/>
    </source>
</evidence>
<comment type="caution">
    <text evidence="4">The sequence shown here is derived from an EMBL/GenBank/DDBJ whole genome shotgun (WGS) entry which is preliminary data.</text>
</comment>
<reference evidence="4" key="2">
    <citation type="submission" date="2020-09" db="EMBL/GenBank/DDBJ databases">
        <authorList>
            <person name="Sun Q."/>
            <person name="Ohkuma M."/>
        </authorList>
    </citation>
    <scope>NUCLEOTIDE SEQUENCE</scope>
    <source>
        <strain evidence="4">JCM 4125</strain>
    </source>
</reference>
<reference evidence="4" key="1">
    <citation type="journal article" date="2014" name="Int. J. Syst. Evol. Microbiol.">
        <title>Complete genome sequence of Corynebacterium casei LMG S-19264T (=DSM 44701T), isolated from a smear-ripened cheese.</title>
        <authorList>
            <consortium name="US DOE Joint Genome Institute (JGI-PGF)"/>
            <person name="Walter F."/>
            <person name="Albersmeier A."/>
            <person name="Kalinowski J."/>
            <person name="Ruckert C."/>
        </authorList>
    </citation>
    <scope>NUCLEOTIDE SEQUENCE</scope>
    <source>
        <strain evidence="4">JCM 4125</strain>
    </source>
</reference>
<feature type="transmembrane region" description="Helical" evidence="1">
    <location>
        <begin position="487"/>
        <end position="506"/>
    </location>
</feature>
<evidence type="ECO:0000259" key="2">
    <source>
        <dbReference type="Pfam" id="PF20269"/>
    </source>
</evidence>
<dbReference type="InterPro" id="IPR046922">
    <property type="entry name" value="CATRA-N"/>
</dbReference>
<name>A0A918HN60_9ACTN</name>
<dbReference type="NCBIfam" id="NF038357">
    <property type="entry name" value="BN6_48550_fam"/>
    <property type="match status" value="1"/>
</dbReference>
<feature type="transmembrane region" description="Helical" evidence="1">
    <location>
        <begin position="454"/>
        <end position="475"/>
    </location>
</feature>
<feature type="domain" description="CASPASE and TPR Repeat-Associated C-terminal" evidence="3">
    <location>
        <begin position="227"/>
        <end position="366"/>
    </location>
</feature>
<keyword evidence="5" id="KW-1185">Reference proteome</keyword>
<keyword evidence="1" id="KW-0812">Transmembrane</keyword>